<dbReference type="Pfam" id="PF00550">
    <property type="entry name" value="PP-binding"/>
    <property type="match status" value="2"/>
</dbReference>
<evidence type="ECO:0000259" key="9">
    <source>
        <dbReference type="PROSITE" id="PS50075"/>
    </source>
</evidence>
<dbReference type="InterPro" id="IPR020806">
    <property type="entry name" value="PKS_PP-bd"/>
</dbReference>
<proteinExistence type="inferred from homology"/>
<dbReference type="CDD" id="cd05930">
    <property type="entry name" value="A_NRPS"/>
    <property type="match status" value="1"/>
</dbReference>
<evidence type="ECO:0000256" key="5">
    <source>
        <dbReference type="ARBA" id="ARBA00022450"/>
    </source>
</evidence>
<dbReference type="Gene3D" id="3.40.50.1820">
    <property type="entry name" value="alpha/beta hydrolase"/>
    <property type="match status" value="1"/>
</dbReference>
<dbReference type="Gene3D" id="3.30.559.10">
    <property type="entry name" value="Chloramphenicol acetyltransferase-like domain"/>
    <property type="match status" value="1"/>
</dbReference>
<name>A0ABV6MJZ2_9PSEU</name>
<dbReference type="SUPFAM" id="SSF56801">
    <property type="entry name" value="Acetyl-CoA synthetase-like"/>
    <property type="match status" value="2"/>
</dbReference>
<dbReference type="Gene3D" id="3.40.50.980">
    <property type="match status" value="4"/>
</dbReference>
<dbReference type="Pfam" id="PF00668">
    <property type="entry name" value="Condensation"/>
    <property type="match status" value="1"/>
</dbReference>
<keyword evidence="11" id="KW-1185">Reference proteome</keyword>
<dbReference type="PROSITE" id="PS00455">
    <property type="entry name" value="AMP_BINDING"/>
    <property type="match status" value="2"/>
</dbReference>
<dbReference type="NCBIfam" id="TIGR01733">
    <property type="entry name" value="AA-adenyl-dom"/>
    <property type="match status" value="1"/>
</dbReference>
<dbReference type="Pfam" id="PF00501">
    <property type="entry name" value="AMP-binding"/>
    <property type="match status" value="2"/>
</dbReference>
<evidence type="ECO:0000256" key="4">
    <source>
        <dbReference type="ARBA" id="ARBA00016743"/>
    </source>
</evidence>
<dbReference type="PANTHER" id="PTHR45527:SF10">
    <property type="entry name" value="PYOCHELIN SYNTHASE PCHF"/>
    <property type="match status" value="1"/>
</dbReference>
<keyword evidence="6" id="KW-0597">Phosphoprotein</keyword>
<evidence type="ECO:0000256" key="1">
    <source>
        <dbReference type="ARBA" id="ARBA00001957"/>
    </source>
</evidence>
<dbReference type="InterPro" id="IPR001242">
    <property type="entry name" value="Condensation_dom"/>
</dbReference>
<evidence type="ECO:0000256" key="6">
    <source>
        <dbReference type="ARBA" id="ARBA00022553"/>
    </source>
</evidence>
<dbReference type="InterPro" id="IPR006162">
    <property type="entry name" value="Ppantetheine_attach_site"/>
</dbReference>
<dbReference type="InterPro" id="IPR025110">
    <property type="entry name" value="AMP-bd_C"/>
</dbReference>
<protein>
    <recommendedName>
        <fullName evidence="4">Phenyloxazoline synthase MbtB</fullName>
    </recommendedName>
    <alternativeName>
        <fullName evidence="8">Mycobactin synthetase protein B</fullName>
    </alternativeName>
</protein>
<dbReference type="InterPro" id="IPR045851">
    <property type="entry name" value="AMP-bd_C_sf"/>
</dbReference>
<comment type="caution">
    <text evidence="10">The sequence shown here is derived from an EMBL/GenBank/DDBJ whole genome shotgun (WGS) entry which is preliminary data.</text>
</comment>
<dbReference type="CDD" id="cd19535">
    <property type="entry name" value="Cyc_NRPS"/>
    <property type="match status" value="1"/>
</dbReference>
<dbReference type="Pfam" id="PF13193">
    <property type="entry name" value="AMP-binding_C"/>
    <property type="match status" value="2"/>
</dbReference>
<gene>
    <name evidence="10" type="ORF">ACFFH7_03875</name>
</gene>
<evidence type="ECO:0000256" key="3">
    <source>
        <dbReference type="ARBA" id="ARBA00007380"/>
    </source>
</evidence>
<evidence type="ECO:0000256" key="8">
    <source>
        <dbReference type="ARBA" id="ARBA00033440"/>
    </source>
</evidence>
<dbReference type="SUPFAM" id="SSF52777">
    <property type="entry name" value="CoA-dependent acyltransferases"/>
    <property type="match status" value="2"/>
</dbReference>
<dbReference type="InterPro" id="IPR023213">
    <property type="entry name" value="CAT-like_dom_sf"/>
</dbReference>
<accession>A0ABV6MJZ2</accession>
<dbReference type="Gene3D" id="1.10.1200.10">
    <property type="entry name" value="ACP-like"/>
    <property type="match status" value="1"/>
</dbReference>
<evidence type="ECO:0000313" key="10">
    <source>
        <dbReference type="EMBL" id="MFC0540604.1"/>
    </source>
</evidence>
<dbReference type="Gene3D" id="3.30.559.30">
    <property type="entry name" value="Nonribosomal peptide synthetase, condensation domain"/>
    <property type="match status" value="1"/>
</dbReference>
<evidence type="ECO:0000256" key="2">
    <source>
        <dbReference type="ARBA" id="ARBA00005102"/>
    </source>
</evidence>
<dbReference type="Gene3D" id="2.30.38.10">
    <property type="entry name" value="Luciferase, Domain 3"/>
    <property type="match status" value="2"/>
</dbReference>
<dbReference type="Gene3D" id="3.30.300.30">
    <property type="match status" value="2"/>
</dbReference>
<dbReference type="RefSeq" id="WP_273939407.1">
    <property type="nucleotide sequence ID" value="NZ_CP097263.1"/>
</dbReference>
<sequence length="1842" mass="202010">MDDSVSWEQQTVGAGLPRARRRGATGAVSYRTVSVRAATTGLARVVEAAVVLLHRYTGETDVVLGCGRDGALTPVRVAVRADQPVTELEIPALPEDADLIAVQGDTLRITVTVVGITLTARADVFDSAAVRMYARHLGNVLAASREATVETVPLLDEAETELALNGWNDTAAPLDQEFFHEAVARIAQERPDATAIVHGDQRVTFGQLDSWANSMARYLAAEGLTVGGRVGVCFERGVASVVTQLAAFRLGATAVLLDPEYPRDRLTYMLADAEVVAVVTRTGLEDKVANAPKTVLYDVARWANAADTAVSIPVTGDDVCHIAYTSGSTGVPKAVTLRHGPMRSLIHALIDECGIDGDSRGTWLSSPGFGLVEVDPFPVLAAGGAVHIPDEETVASPTRLREWLLSEQITHSLLLTAMAERLWTMDWPADTPLRTMRVAGERVRSWPSGALPFDVINVYGAAEVAVVSTANLSAIARRLDGEQLAELLPPVGKPITNVRTYVFDSKLRPVPVGVLGELYVSGAYLQPSYLKARNGGPLKFVYNPVDGDPNAILYRTGDVARYWPDGQVEIVGRTDSEVKVRGYRVHLGEIESLIAAQPGVRQTAVLAREDDGEVRLVAYIEPDPGAPAQVREVRRVLRDKLPKYMRPAAYVVGDLPTTANGKIDRDKLPAPPPSRPELDTAFVEPRDEQERVIAEIWRSVLGLDEIGVLDDFFELGGDSLRAVRVVDALRDNGFQVELNDLLSASSVAAVSRVVERTALERSAPTTYPVLTHDAASRFEPHPLNQSQQALWIGRGDAMDFGDVGCHGYFEYEHPNLDVERFRRAWQALLYRHDQLRMIVLPTGEQLVLSELPGDGLTVVDLSGHTPEEAERLVTETREFMSHHVTPSDTWPLNDIRLTRLPGGRTRLHFGLDMLVTDAWSIYQVIFPDLIDLYETDAPLAPLEITFRDYEAGKAAVQADSVEYERAKQYWLGRLPTLPAAPDLPMVHNPRTKPKFDRREHALSPQRWQQLTARAKEGGVTQSTVLMAVFAEVLRTWAKNERFTVNFPISDRMPLHPQVDQLIGDFTNTMLVAVEKVDGTFAERARDIQEQLWRDLAHRHYNGVDVLRELARRDGGSLRPAMPIVVTSLLGHPARRQTSSFGAETYGISQTPQVTLDFQIREIAGVLHMKWDFLDSLFPDGMIDAMFDAYTGLLDRLVDDPVAWRQERFDLIPPAQREQWERVNDTATEVPYVLMHEVVAEIAVKNPDAPAVIATDRTVSYGELHSRANQIGRRLRELGARPNALVAIVMDRGWEQLVAVYGILTAGSGYLPLDATAPMDRRHALLENGEIEIVLTQRHIAERDPWPDGVRVLVVDRDFDDVDDSPLPSAQEPTDLAYVIYTSGSTGMPKGVMVDHRAAANHVYDINKRFGIGPSDRGIMTAGLHFDMSIYDVFGIPTAGGALVLPAPSSSPDPDHWADLVREHKVTIWGAVPALIETVVTRIETTGGAPLDSLRYQVLAGDWIPLTLPDRLRAVAPNVAVIGSGGPTETINWSIIFEIGEIDKDWVSIPYGRPLNNQRYHILDEHRRPRPQWATGEMVVGSPIGLAQGYWRDPERTAAKFFRLPGTGERVYATGDLGRLLPDGNIEILGRDDFQVKINGYRVELGEIESTLARHPAVDAAVVVAPASAGGGRRLTAFVVPSSELEVADLTAFLSERLPSYLVPADIRLLDELPLTRNVKVDRLALTALAERHEVDAVDDGEATPLEQVVAEFYALVLELEEVGLDSNFFQFGGDSLRGTRLAGQLTEVLGVDVGLRAVLTRTTPRELSAAIVAEPETGPLATAMAVALMELSDGVLADSDAA</sequence>
<comment type="cofactor">
    <cofactor evidence="1">
        <name>pantetheine 4'-phosphate</name>
        <dbReference type="ChEBI" id="CHEBI:47942"/>
    </cofactor>
</comment>
<feature type="domain" description="Carrier" evidence="9">
    <location>
        <begin position="1740"/>
        <end position="1815"/>
    </location>
</feature>
<comment type="pathway">
    <text evidence="2">Siderophore biosynthesis; mycobactin biosynthesis.</text>
</comment>
<dbReference type="SMART" id="SM00823">
    <property type="entry name" value="PKS_PP"/>
    <property type="match status" value="2"/>
</dbReference>
<dbReference type="InterPro" id="IPR036736">
    <property type="entry name" value="ACP-like_sf"/>
</dbReference>
<dbReference type="SUPFAM" id="SSF47336">
    <property type="entry name" value="ACP-like"/>
    <property type="match status" value="2"/>
</dbReference>
<comment type="similarity">
    <text evidence="3">Belongs to the ATP-dependent AMP-binding enzyme family. MbtB subfamily.</text>
</comment>
<keyword evidence="5" id="KW-0596">Phosphopantetheine</keyword>
<dbReference type="InterPro" id="IPR010071">
    <property type="entry name" value="AA_adenyl_dom"/>
</dbReference>
<dbReference type="PANTHER" id="PTHR45527">
    <property type="entry name" value="NONRIBOSOMAL PEPTIDE SYNTHETASE"/>
    <property type="match status" value="1"/>
</dbReference>
<feature type="domain" description="Carrier" evidence="9">
    <location>
        <begin position="684"/>
        <end position="758"/>
    </location>
</feature>
<dbReference type="InterPro" id="IPR020845">
    <property type="entry name" value="AMP-binding_CS"/>
</dbReference>
<dbReference type="PROSITE" id="PS50075">
    <property type="entry name" value="CARRIER"/>
    <property type="match status" value="2"/>
</dbReference>
<dbReference type="Proteomes" id="UP001589810">
    <property type="component" value="Unassembled WGS sequence"/>
</dbReference>
<dbReference type="InterPro" id="IPR009081">
    <property type="entry name" value="PP-bd_ACP"/>
</dbReference>
<dbReference type="InterPro" id="IPR057737">
    <property type="entry name" value="Condensation_MtbB-like"/>
</dbReference>
<evidence type="ECO:0000256" key="7">
    <source>
        <dbReference type="ARBA" id="ARBA00022598"/>
    </source>
</evidence>
<keyword evidence="7" id="KW-0436">Ligase</keyword>
<dbReference type="InterPro" id="IPR000873">
    <property type="entry name" value="AMP-dep_synth/lig_dom"/>
</dbReference>
<dbReference type="InterPro" id="IPR029058">
    <property type="entry name" value="AB_hydrolase_fold"/>
</dbReference>
<dbReference type="PROSITE" id="PS00012">
    <property type="entry name" value="PHOSPHOPANTETHEINE"/>
    <property type="match status" value="2"/>
</dbReference>
<organism evidence="10 11">
    <name type="scientific">Kutzneria chonburiensis</name>
    <dbReference type="NCBI Taxonomy" id="1483604"/>
    <lineage>
        <taxon>Bacteria</taxon>
        <taxon>Bacillati</taxon>
        <taxon>Actinomycetota</taxon>
        <taxon>Actinomycetes</taxon>
        <taxon>Pseudonocardiales</taxon>
        <taxon>Pseudonocardiaceae</taxon>
        <taxon>Kutzneria</taxon>
    </lineage>
</organism>
<reference evidence="10 11" key="1">
    <citation type="submission" date="2024-09" db="EMBL/GenBank/DDBJ databases">
        <authorList>
            <person name="Sun Q."/>
            <person name="Mori K."/>
        </authorList>
    </citation>
    <scope>NUCLEOTIDE SEQUENCE [LARGE SCALE GENOMIC DNA]</scope>
    <source>
        <strain evidence="10 11">TBRC 1432</strain>
    </source>
</reference>
<dbReference type="EMBL" id="JBHLUD010000001">
    <property type="protein sequence ID" value="MFC0540604.1"/>
    <property type="molecule type" value="Genomic_DNA"/>
</dbReference>
<evidence type="ECO:0000313" key="11">
    <source>
        <dbReference type="Proteomes" id="UP001589810"/>
    </source>
</evidence>